<dbReference type="GeneID" id="81431738"/>
<evidence type="ECO:0000256" key="5">
    <source>
        <dbReference type="SAM" id="MobiDB-lite"/>
    </source>
</evidence>
<evidence type="ECO:0000313" key="8">
    <source>
        <dbReference type="Proteomes" id="UP001149163"/>
    </source>
</evidence>
<feature type="transmembrane region" description="Helical" evidence="6">
    <location>
        <begin position="49"/>
        <end position="70"/>
    </location>
</feature>
<dbReference type="InterPro" id="IPR003689">
    <property type="entry name" value="ZIP"/>
</dbReference>
<dbReference type="Proteomes" id="UP001149163">
    <property type="component" value="Unassembled WGS sequence"/>
</dbReference>
<dbReference type="Pfam" id="PF02535">
    <property type="entry name" value="Zip"/>
    <property type="match status" value="1"/>
</dbReference>
<evidence type="ECO:0000256" key="1">
    <source>
        <dbReference type="ARBA" id="ARBA00004141"/>
    </source>
</evidence>
<feature type="compositionally biased region" description="Polar residues" evidence="5">
    <location>
        <begin position="163"/>
        <end position="172"/>
    </location>
</feature>
<dbReference type="PROSITE" id="PS51257">
    <property type="entry name" value="PROKAR_LIPOPROTEIN"/>
    <property type="match status" value="1"/>
</dbReference>
<feature type="region of interest" description="Disordered" evidence="5">
    <location>
        <begin position="123"/>
        <end position="175"/>
    </location>
</feature>
<feature type="region of interest" description="Disordered" evidence="5">
    <location>
        <begin position="294"/>
        <end position="357"/>
    </location>
</feature>
<feature type="transmembrane region" description="Helical" evidence="6">
    <location>
        <begin position="500"/>
        <end position="518"/>
    </location>
</feature>
<keyword evidence="3 6" id="KW-1133">Transmembrane helix</keyword>
<feature type="compositionally biased region" description="Polar residues" evidence="5">
    <location>
        <begin position="146"/>
        <end position="155"/>
    </location>
</feature>
<feature type="compositionally biased region" description="Basic and acidic residues" evidence="5">
    <location>
        <begin position="123"/>
        <end position="145"/>
    </location>
</feature>
<feature type="transmembrane region" description="Helical" evidence="6">
    <location>
        <begin position="362"/>
        <end position="379"/>
    </location>
</feature>
<gene>
    <name evidence="7" type="ORF">N7482_010438</name>
</gene>
<comment type="subcellular location">
    <subcellularLocation>
        <location evidence="1">Membrane</location>
        <topology evidence="1">Multi-pass membrane protein</topology>
    </subcellularLocation>
</comment>
<feature type="transmembrane region" description="Helical" evidence="6">
    <location>
        <begin position="434"/>
        <end position="454"/>
    </location>
</feature>
<evidence type="ECO:0008006" key="9">
    <source>
        <dbReference type="Google" id="ProtNLM"/>
    </source>
</evidence>
<proteinExistence type="predicted"/>
<organism evidence="7 8">
    <name type="scientific">Penicillium canariense</name>
    <dbReference type="NCBI Taxonomy" id="189055"/>
    <lineage>
        <taxon>Eukaryota</taxon>
        <taxon>Fungi</taxon>
        <taxon>Dikarya</taxon>
        <taxon>Ascomycota</taxon>
        <taxon>Pezizomycotina</taxon>
        <taxon>Eurotiomycetes</taxon>
        <taxon>Eurotiomycetidae</taxon>
        <taxon>Eurotiales</taxon>
        <taxon>Aspergillaceae</taxon>
        <taxon>Penicillium</taxon>
    </lineage>
</organism>
<feature type="compositionally biased region" description="Basic and acidic residues" evidence="5">
    <location>
        <begin position="308"/>
        <end position="339"/>
    </location>
</feature>
<protein>
    <recommendedName>
        <fullName evidence="9">Zinc/iron permease</fullName>
    </recommendedName>
</protein>
<sequence>MAANDLRGWVMSAVSGVACVLGSAVICADLVLRRVTHDKRFQIANSNNFLSASLCLSAGVMLFTSLYSMLPTSKDYLTRAGFSPSISAYILTGLFIGGVVVIRVASGFLHRFIPSHVVDCAHTHSGPEEDPERGEQMQECDDRQDSANANGSTERTPLLRPPNAQSSKSTPAVLQRTAPAFNTPRRESLRAVISRRISSLMGGVKPHCDENGPCYGFSQTCGRECTKVLGPNIAPPPTMSANEVTRPKLAPQPQSIAVQLSSEHQRELDPSLDSVETATDTGYFNGISTQHVIHSAASSSSSSHTQKVHSDHTHHSDITNHNHEHPHETHHHQPGDHQKSPGSGPSNPGVDPTHHHHVPQNAFLSIGLQTSLAIALHKLPEGFITYATNHASPTLGLTVFLALFIHNIVEGFAMALPLYLALNSRWKAMFWSSLLGGISQPAGAGLAALWIWGSGHTGLDSTGPSWGVYGGMFAVTAGVMTSVALQLFTEGLGLTHHRSMGMGFAVAGMGLMGFSFALTA</sequence>
<accession>A0A9W9HML4</accession>
<keyword evidence="2 6" id="KW-0812">Transmembrane</keyword>
<feature type="transmembrane region" description="Helical" evidence="6">
    <location>
        <begin position="399"/>
        <end position="422"/>
    </location>
</feature>
<keyword evidence="8" id="KW-1185">Reference proteome</keyword>
<reference evidence="7" key="2">
    <citation type="journal article" date="2023" name="IMA Fungus">
        <title>Comparative genomic study of the Penicillium genus elucidates a diverse pangenome and 15 lateral gene transfer events.</title>
        <authorList>
            <person name="Petersen C."/>
            <person name="Sorensen T."/>
            <person name="Nielsen M.R."/>
            <person name="Sondergaard T.E."/>
            <person name="Sorensen J.L."/>
            <person name="Fitzpatrick D.A."/>
            <person name="Frisvad J.C."/>
            <person name="Nielsen K.L."/>
        </authorList>
    </citation>
    <scope>NUCLEOTIDE SEQUENCE</scope>
    <source>
        <strain evidence="7">IBT 26290</strain>
    </source>
</reference>
<dbReference type="PANTHER" id="PTHR11040">
    <property type="entry name" value="ZINC/IRON TRANSPORTER"/>
    <property type="match status" value="1"/>
</dbReference>
<feature type="transmembrane region" description="Helical" evidence="6">
    <location>
        <begin position="82"/>
        <end position="105"/>
    </location>
</feature>
<evidence type="ECO:0000256" key="4">
    <source>
        <dbReference type="ARBA" id="ARBA00023136"/>
    </source>
</evidence>
<dbReference type="RefSeq" id="XP_056538519.1">
    <property type="nucleotide sequence ID" value="XM_056692562.1"/>
</dbReference>
<keyword evidence="4 6" id="KW-0472">Membrane</keyword>
<dbReference type="OrthoDB" id="262547at2759"/>
<feature type="transmembrane region" description="Helical" evidence="6">
    <location>
        <begin position="6"/>
        <end position="28"/>
    </location>
</feature>
<dbReference type="AlphaFoldDB" id="A0A9W9HML4"/>
<reference evidence="7" key="1">
    <citation type="submission" date="2022-11" db="EMBL/GenBank/DDBJ databases">
        <authorList>
            <person name="Petersen C."/>
        </authorList>
    </citation>
    <scope>NUCLEOTIDE SEQUENCE</scope>
    <source>
        <strain evidence="7">IBT 26290</strain>
    </source>
</reference>
<dbReference type="GO" id="GO:0016020">
    <property type="term" value="C:membrane"/>
    <property type="evidence" value="ECO:0007669"/>
    <property type="project" value="UniProtKB-SubCell"/>
</dbReference>
<comment type="caution">
    <text evidence="7">The sequence shown here is derived from an EMBL/GenBank/DDBJ whole genome shotgun (WGS) entry which is preliminary data.</text>
</comment>
<evidence type="ECO:0000256" key="2">
    <source>
        <dbReference type="ARBA" id="ARBA00022692"/>
    </source>
</evidence>
<dbReference type="PANTHER" id="PTHR11040:SF210">
    <property type="entry name" value="ZINC-REGULATED TRANSPORTER 3"/>
    <property type="match status" value="1"/>
</dbReference>
<feature type="compositionally biased region" description="Polar residues" evidence="5">
    <location>
        <begin position="253"/>
        <end position="262"/>
    </location>
</feature>
<dbReference type="EMBL" id="JAPQKN010000008">
    <property type="protein sequence ID" value="KAJ5151186.1"/>
    <property type="molecule type" value="Genomic_DNA"/>
</dbReference>
<evidence type="ECO:0000256" key="3">
    <source>
        <dbReference type="ARBA" id="ARBA00022989"/>
    </source>
</evidence>
<name>A0A9W9HML4_9EURO</name>
<feature type="transmembrane region" description="Helical" evidence="6">
    <location>
        <begin position="466"/>
        <end position="488"/>
    </location>
</feature>
<feature type="region of interest" description="Disordered" evidence="5">
    <location>
        <begin position="253"/>
        <end position="279"/>
    </location>
</feature>
<evidence type="ECO:0000313" key="7">
    <source>
        <dbReference type="EMBL" id="KAJ5151186.1"/>
    </source>
</evidence>
<dbReference type="GO" id="GO:0005385">
    <property type="term" value="F:zinc ion transmembrane transporter activity"/>
    <property type="evidence" value="ECO:0007669"/>
    <property type="project" value="TreeGrafter"/>
</dbReference>
<evidence type="ECO:0000256" key="6">
    <source>
        <dbReference type="SAM" id="Phobius"/>
    </source>
</evidence>